<dbReference type="PANTHER" id="PTHR35902:SF3">
    <property type="entry name" value="NPCBM-ASSOCIATED, NEW3 DOMAIN OF ALPHA-GALACTOSIDASE"/>
    <property type="match status" value="1"/>
</dbReference>
<dbReference type="Gene3D" id="2.60.40.10">
    <property type="entry name" value="Immunoglobulins"/>
    <property type="match status" value="1"/>
</dbReference>
<keyword evidence="4" id="KW-1185">Reference proteome</keyword>
<name>V2Y3V3_9FIRM</name>
<evidence type="ECO:0008006" key="5">
    <source>
        <dbReference type="Google" id="ProtNLM"/>
    </source>
</evidence>
<evidence type="ECO:0000313" key="3">
    <source>
        <dbReference type="EMBL" id="ESL03613.1"/>
    </source>
</evidence>
<proteinExistence type="predicted"/>
<keyword evidence="1" id="KW-1133">Transmembrane helix</keyword>
<dbReference type="OrthoDB" id="2062147at2"/>
<dbReference type="eggNOG" id="COG1361">
    <property type="taxonomic scope" value="Bacteria"/>
</dbReference>
<accession>V2Y3V3</accession>
<evidence type="ECO:0000256" key="2">
    <source>
        <dbReference type="SAM" id="SignalP"/>
    </source>
</evidence>
<keyword evidence="1" id="KW-0472">Membrane</keyword>
<feature type="signal peptide" evidence="2">
    <location>
        <begin position="1"/>
        <end position="29"/>
    </location>
</feature>
<evidence type="ECO:0000256" key="1">
    <source>
        <dbReference type="SAM" id="Phobius"/>
    </source>
</evidence>
<dbReference type="EMBL" id="ACIL03000008">
    <property type="protein sequence ID" value="ESL03613.1"/>
    <property type="molecule type" value="Genomic_DNA"/>
</dbReference>
<feature type="chain" id="PRO_5038849391" description="CARDB domain-containing protein" evidence="2">
    <location>
        <begin position="30"/>
        <end position="730"/>
    </location>
</feature>
<dbReference type="AlphaFoldDB" id="V2Y3V3"/>
<evidence type="ECO:0000313" key="4">
    <source>
        <dbReference type="Proteomes" id="UP000018227"/>
    </source>
</evidence>
<dbReference type="RefSeq" id="WP_023354057.1">
    <property type="nucleotide sequence ID" value="NZ_KI535367.1"/>
</dbReference>
<comment type="caution">
    <text evidence="3">The sequence shown here is derived from an EMBL/GenBank/DDBJ whole genome shotgun (WGS) entry which is preliminary data.</text>
</comment>
<dbReference type="InterPro" id="IPR013783">
    <property type="entry name" value="Ig-like_fold"/>
</dbReference>
<keyword evidence="2" id="KW-0732">Signal</keyword>
<protein>
    <recommendedName>
        <fullName evidence="5">CARDB domain-containing protein</fullName>
    </recommendedName>
</protein>
<feature type="transmembrane region" description="Helical" evidence="1">
    <location>
        <begin position="689"/>
        <end position="711"/>
    </location>
</feature>
<dbReference type="Proteomes" id="UP000018227">
    <property type="component" value="Unassembled WGS sequence"/>
</dbReference>
<organism evidence="3 4">
    <name type="scientific">Catonella morbi ATCC 51271</name>
    <dbReference type="NCBI Taxonomy" id="592026"/>
    <lineage>
        <taxon>Bacteria</taxon>
        <taxon>Bacillati</taxon>
        <taxon>Bacillota</taxon>
        <taxon>Clostridia</taxon>
        <taxon>Lachnospirales</taxon>
        <taxon>Lachnospiraceae</taxon>
        <taxon>Catonella</taxon>
    </lineage>
</organism>
<reference evidence="3 4" key="1">
    <citation type="submission" date="2013-06" db="EMBL/GenBank/DDBJ databases">
        <authorList>
            <person name="Weinstock G."/>
            <person name="Sodergren E."/>
            <person name="Clifton S."/>
            <person name="Fulton L."/>
            <person name="Fulton B."/>
            <person name="Courtney L."/>
            <person name="Fronick C."/>
            <person name="Harrison M."/>
            <person name="Strong C."/>
            <person name="Farmer C."/>
            <person name="Delahaunty K."/>
            <person name="Markovic C."/>
            <person name="Hall O."/>
            <person name="Minx P."/>
            <person name="Tomlinson C."/>
            <person name="Mitreva M."/>
            <person name="Nelson J."/>
            <person name="Hou S."/>
            <person name="Wollam A."/>
            <person name="Pepin K.H."/>
            <person name="Johnson M."/>
            <person name="Bhonagiri V."/>
            <person name="Nash W.E."/>
            <person name="Warren W."/>
            <person name="Chinwalla A."/>
            <person name="Mardis E.R."/>
            <person name="Wilson R.K."/>
        </authorList>
    </citation>
    <scope>NUCLEOTIDE SEQUENCE [LARGE SCALE GENOMIC DNA]</scope>
    <source>
        <strain evidence="3 4">ATCC 51271</strain>
    </source>
</reference>
<keyword evidence="1" id="KW-0812">Transmembrane</keyword>
<dbReference type="PANTHER" id="PTHR35902">
    <property type="entry name" value="S-LAYER DOMAIN-LIKE PROTEIN-RELATED"/>
    <property type="match status" value="1"/>
</dbReference>
<dbReference type="HOGENOM" id="CLU_379341_0_0_9"/>
<sequence length="730" mass="79539">MKPKKIIKTGAAFALAAAMLLSGPSGLLGGVVIAKASDIDSAAYKPTIPKAVLGDVLKPYNVMPGDTVNVVIPVKASNYVIRKPVINVDLSKTPGFTLASDVTCTDEKGNKVENISVRDTVYVKFAVKIPLNTKKGRYNDIPITFITTDSYNDYQEVTLEQSSKLTFVVDTQKKNAKFSLLDTDYPRNIKDNDSVNIKLTFHNDGELPADNVTVSIAGYESVLVPDDQPVSNIGTIAGGADGDVDFDFTAIKNLTNGVTKLDVTVKYDNSDGTAADPQTFTISLQTIAKKTDAEQLEKRPIIQVTSVSYPHYTINVGNHFDVVYEFKNIGEVAAKNIVVDTTGYSEAGLKPDMAYDKFRLRLLKPGKTFKLTRSFSATETIQDGMKPITVNLVYYSVKDKLLATQITDTMSVYIDTKGKENAGDVDNSMPRLTISKYDTGKKKIKAGKTFTFTFDIMNPHRSVSADNIVVTISSADNNFAIVEGSASMFIDSLGPGQSQRKSILLRAKGDIATNGYDLGITFDYEYLGKDVANKNALIKKQNKVEEKLKLQVYSDDRPMLANILVGSGDTPVLNETTALTFDFTNMGKSVLYNVTAKVKGDFKSTNEVLIIGNVNAGDSRSWSMDVTPQVDGMGKGVLTISYEDSNGNVSSYDTNFESMVSATNPEEGGGDMPNMPMPVPQGPKDIVPMWAFVVGNIVIFIIGIAVTKNFVVKKYKKKKLAEAMREDEEL</sequence>
<dbReference type="STRING" id="592026.GCWU0000282_001176"/>
<gene>
    <name evidence="3" type="ORF">GCWU0000282_001176</name>
</gene>